<proteinExistence type="predicted"/>
<dbReference type="AlphaFoldDB" id="A0A0S4QJ12"/>
<feature type="chain" id="PRO_5038445174" description="Peptidase propeptide and YPEB domain-containing protein" evidence="2">
    <location>
        <begin position="25"/>
        <end position="119"/>
    </location>
</feature>
<name>A0A0S4QJ12_9ACTN</name>
<organism evidence="3 4">
    <name type="scientific">Parafrankia irregularis</name>
    <dbReference type="NCBI Taxonomy" id="795642"/>
    <lineage>
        <taxon>Bacteria</taxon>
        <taxon>Bacillati</taxon>
        <taxon>Actinomycetota</taxon>
        <taxon>Actinomycetes</taxon>
        <taxon>Frankiales</taxon>
        <taxon>Frankiaceae</taxon>
        <taxon>Parafrankia</taxon>
    </lineage>
</organism>
<dbReference type="Proteomes" id="UP000198802">
    <property type="component" value="Unassembled WGS sequence"/>
</dbReference>
<sequence length="119" mass="11415">MIIGAAGSALIAAMVGGGVTAASASGGGDDNATPITGPALGQASAAALAYTGGGKVTETEVGDEDGYYQVEVTTPDKGVVDVALDRDFTVIGAVADSETGPDDPADSEGPEDPTDDVAG</sequence>
<feature type="signal peptide" evidence="2">
    <location>
        <begin position="1"/>
        <end position="24"/>
    </location>
</feature>
<gene>
    <name evidence="3" type="ORF">Ga0074812_105141</name>
</gene>
<keyword evidence="2" id="KW-0732">Signal</keyword>
<dbReference type="Gene3D" id="3.30.505.20">
    <property type="match status" value="1"/>
</dbReference>
<feature type="compositionally biased region" description="Acidic residues" evidence="1">
    <location>
        <begin position="99"/>
        <end position="119"/>
    </location>
</feature>
<evidence type="ECO:0000313" key="4">
    <source>
        <dbReference type="Proteomes" id="UP000198802"/>
    </source>
</evidence>
<evidence type="ECO:0000256" key="2">
    <source>
        <dbReference type="SAM" id="SignalP"/>
    </source>
</evidence>
<evidence type="ECO:0000313" key="3">
    <source>
        <dbReference type="EMBL" id="CUU55491.1"/>
    </source>
</evidence>
<dbReference type="EMBL" id="FAOZ01000005">
    <property type="protein sequence ID" value="CUU55491.1"/>
    <property type="molecule type" value="Genomic_DNA"/>
</dbReference>
<dbReference type="RefSeq" id="WP_193209827.1">
    <property type="nucleotide sequence ID" value="NZ_FAOZ01000005.1"/>
</dbReference>
<keyword evidence="4" id="KW-1185">Reference proteome</keyword>
<reference evidence="4" key="1">
    <citation type="submission" date="2015-11" db="EMBL/GenBank/DDBJ databases">
        <authorList>
            <person name="Varghese N."/>
        </authorList>
    </citation>
    <scope>NUCLEOTIDE SEQUENCE [LARGE SCALE GENOMIC DNA]</scope>
    <source>
        <strain evidence="4">DSM 45899</strain>
    </source>
</reference>
<evidence type="ECO:0008006" key="5">
    <source>
        <dbReference type="Google" id="ProtNLM"/>
    </source>
</evidence>
<protein>
    <recommendedName>
        <fullName evidence="5">Peptidase propeptide and YPEB domain-containing protein</fullName>
    </recommendedName>
</protein>
<accession>A0A0S4QJ12</accession>
<evidence type="ECO:0000256" key="1">
    <source>
        <dbReference type="SAM" id="MobiDB-lite"/>
    </source>
</evidence>
<feature type="region of interest" description="Disordered" evidence="1">
    <location>
        <begin position="94"/>
        <end position="119"/>
    </location>
</feature>